<accession>A0A6A2ZIM5</accession>
<evidence type="ECO:0000313" key="2">
    <source>
        <dbReference type="EMBL" id="KAE8691189.1"/>
    </source>
</evidence>
<dbReference type="PANTHER" id="PTHR45621">
    <property type="entry name" value="OS01G0588500 PROTEIN-RELATED"/>
    <property type="match status" value="1"/>
</dbReference>
<sequence length="383" mass="43158">MRRISTIVYYDGEIREDQIGVFFASNYSVRISFKRNITLGELITKISRKVQCVVRGMSLCSHYGLVQQVHQVDCPTQEMCKDFNLLMGNPHPGTIPSSSIGRHSSATCYDLHRGGSTNNLYDNIASSSRGMHSSSNFFELNMEMPSIQQSIQYPFDTMPTSSKGRHSNASFFDLNMEMLVTQHSTTSFKFKGNPYDTMPSSSRVNHSTTSLFDPNIGITEDGAEPESSQFNMGSDDEDVNEVPTNTVHTEPPAHMYEADYGAMYEPKFTNMPNVGDYGFNSSINDGADCDSFFSPMTPVRTKPTKWKQGPKIGTGVETRKQWVTEVQFLGVVEHPNLVKLIGYCAVDGERGIQRLLVYEFMQNKSLEDRLFHRVFAPLSWKTR</sequence>
<dbReference type="Gene3D" id="1.10.510.10">
    <property type="entry name" value="Transferase(Phosphotransferase) domain 1"/>
    <property type="match status" value="1"/>
</dbReference>
<evidence type="ECO:0000256" key="1">
    <source>
        <dbReference type="SAM" id="MobiDB-lite"/>
    </source>
</evidence>
<proteinExistence type="predicted"/>
<keyword evidence="3" id="KW-1185">Reference proteome</keyword>
<dbReference type="EMBL" id="VEPZ02001149">
    <property type="protein sequence ID" value="KAE8691189.1"/>
    <property type="molecule type" value="Genomic_DNA"/>
</dbReference>
<name>A0A6A2ZIM5_HIBSY</name>
<reference evidence="2" key="1">
    <citation type="submission" date="2019-09" db="EMBL/GenBank/DDBJ databases">
        <title>Draft genome information of white flower Hibiscus syriacus.</title>
        <authorList>
            <person name="Kim Y.-M."/>
        </authorList>
    </citation>
    <scope>NUCLEOTIDE SEQUENCE [LARGE SCALE GENOMIC DNA]</scope>
    <source>
        <strain evidence="2">YM2019G1</strain>
    </source>
</reference>
<dbReference type="Proteomes" id="UP000436088">
    <property type="component" value="Unassembled WGS sequence"/>
</dbReference>
<gene>
    <name evidence="2" type="ORF">F3Y22_tig00110890pilonHSYRG00017</name>
</gene>
<evidence type="ECO:0000313" key="3">
    <source>
        <dbReference type="Proteomes" id="UP000436088"/>
    </source>
</evidence>
<protein>
    <recommendedName>
        <fullName evidence="4">Protein kinase domain-containing protein</fullName>
    </recommendedName>
</protein>
<dbReference type="AlphaFoldDB" id="A0A6A2ZIM5"/>
<dbReference type="InterPro" id="IPR050823">
    <property type="entry name" value="Plant_Ser_Thr_Prot_Kinase"/>
</dbReference>
<evidence type="ECO:0008006" key="4">
    <source>
        <dbReference type="Google" id="ProtNLM"/>
    </source>
</evidence>
<dbReference type="SUPFAM" id="SSF56112">
    <property type="entry name" value="Protein kinase-like (PK-like)"/>
    <property type="match status" value="1"/>
</dbReference>
<organism evidence="2 3">
    <name type="scientific">Hibiscus syriacus</name>
    <name type="common">Rose of Sharon</name>
    <dbReference type="NCBI Taxonomy" id="106335"/>
    <lineage>
        <taxon>Eukaryota</taxon>
        <taxon>Viridiplantae</taxon>
        <taxon>Streptophyta</taxon>
        <taxon>Embryophyta</taxon>
        <taxon>Tracheophyta</taxon>
        <taxon>Spermatophyta</taxon>
        <taxon>Magnoliopsida</taxon>
        <taxon>eudicotyledons</taxon>
        <taxon>Gunneridae</taxon>
        <taxon>Pentapetalae</taxon>
        <taxon>rosids</taxon>
        <taxon>malvids</taxon>
        <taxon>Malvales</taxon>
        <taxon>Malvaceae</taxon>
        <taxon>Malvoideae</taxon>
        <taxon>Hibiscus</taxon>
    </lineage>
</organism>
<comment type="caution">
    <text evidence="2">The sequence shown here is derived from an EMBL/GenBank/DDBJ whole genome shotgun (WGS) entry which is preliminary data.</text>
</comment>
<dbReference type="InterPro" id="IPR011009">
    <property type="entry name" value="Kinase-like_dom_sf"/>
</dbReference>
<feature type="region of interest" description="Disordered" evidence="1">
    <location>
        <begin position="225"/>
        <end position="251"/>
    </location>
</feature>